<feature type="region of interest" description="Disordered" evidence="1">
    <location>
        <begin position="1"/>
        <end position="47"/>
    </location>
</feature>
<evidence type="ECO:0000313" key="3">
    <source>
        <dbReference type="Proteomes" id="UP000002213"/>
    </source>
</evidence>
<dbReference type="AlphaFoldDB" id="C6WNX1"/>
<sequence length="434" mass="47456">MTFLTRYEGIMPEEVPDTGEAARPERSGGEADATPRQAGDASKGLAEPPEPPAWAVWAARVIAVGVVVPAQLVWEWLKLTARAARAVVLRPLAALARLVGRGFGRSGRFLRERALRPLRRGLAAAFRHLVTRPARALLHLLGRVRAALFRGLHSVFTRLGQGARSSGRGLRRWVLRPLGRRVLLPLARGALTVLEVGLDGLAHGVEWVCGRLYRFALRPIGHGARWGFRRSAVVLRVAGRGVARVLRGVRDVLAAGVRVLVARPLEWVWDEIVVRLARWARDGVRLLLRGLGWVARGIGRGLAEVARTAWAVVRRVVVALARLVVGSLVWAHRRVGAPLGRGLRAVGRVLVVAPARWAYREVLTPVGHALRAVGRGVHAVGRGVRSAGRGVRSVWRSVVVAPARWVRESVIVPVRLAGRRVRVQLRAAFGWKKG</sequence>
<feature type="compositionally biased region" description="Basic and acidic residues" evidence="1">
    <location>
        <begin position="20"/>
        <end position="29"/>
    </location>
</feature>
<proteinExistence type="predicted"/>
<dbReference type="KEGG" id="ami:Amir_2705"/>
<dbReference type="STRING" id="446462.Amir_2705"/>
<name>C6WNX1_ACTMD</name>
<gene>
    <name evidence="2" type="ordered locus">Amir_2705</name>
</gene>
<dbReference type="EMBL" id="CP001630">
    <property type="protein sequence ID" value="ACU36640.1"/>
    <property type="molecule type" value="Genomic_DNA"/>
</dbReference>
<accession>C6WNX1</accession>
<dbReference type="eggNOG" id="ENOG5033J7P">
    <property type="taxonomic scope" value="Bacteria"/>
</dbReference>
<evidence type="ECO:0000256" key="1">
    <source>
        <dbReference type="SAM" id="MobiDB-lite"/>
    </source>
</evidence>
<reference evidence="2 3" key="1">
    <citation type="journal article" date="2009" name="Stand. Genomic Sci.">
        <title>Complete genome sequence of Actinosynnema mirum type strain (101).</title>
        <authorList>
            <person name="Land M."/>
            <person name="Lapidus A."/>
            <person name="Mayilraj S."/>
            <person name="Chen F."/>
            <person name="Copeland A."/>
            <person name="Del Rio T.G."/>
            <person name="Nolan M."/>
            <person name="Lucas S."/>
            <person name="Tice H."/>
            <person name="Cheng J.F."/>
            <person name="Chertkov O."/>
            <person name="Bruce D."/>
            <person name="Goodwin L."/>
            <person name="Pitluck S."/>
            <person name="Rohde M."/>
            <person name="Goker M."/>
            <person name="Pati A."/>
            <person name="Ivanova N."/>
            <person name="Mavromatis K."/>
            <person name="Chen A."/>
            <person name="Palaniappan K."/>
            <person name="Hauser L."/>
            <person name="Chang Y.J."/>
            <person name="Jeffries C.C."/>
            <person name="Brettin T."/>
            <person name="Detter J.C."/>
            <person name="Han C."/>
            <person name="Chain P."/>
            <person name="Tindall B.J."/>
            <person name="Bristow J."/>
            <person name="Eisen J.A."/>
            <person name="Markowitz V."/>
            <person name="Hugenholtz P."/>
            <person name="Kyrpides N.C."/>
            <person name="Klenk H.P."/>
        </authorList>
    </citation>
    <scope>NUCLEOTIDE SEQUENCE [LARGE SCALE GENOMIC DNA]</scope>
    <source>
        <strain evidence="3">ATCC 29888 / DSM 43827 / JCM 3225 / NBRC 14064 / NCIMB 13271 / NRRL B-12336 / IMRU 3971 / 101</strain>
    </source>
</reference>
<dbReference type="HOGENOM" id="CLU_743776_0_0_11"/>
<dbReference type="Proteomes" id="UP000002213">
    <property type="component" value="Chromosome"/>
</dbReference>
<evidence type="ECO:0000313" key="2">
    <source>
        <dbReference type="EMBL" id="ACU36640.1"/>
    </source>
</evidence>
<organism evidence="2 3">
    <name type="scientific">Actinosynnema mirum (strain ATCC 29888 / DSM 43827 / JCM 3225 / NBRC 14064 / NCIMB 13271 / NRRL B-12336 / IMRU 3971 / 101)</name>
    <dbReference type="NCBI Taxonomy" id="446462"/>
    <lineage>
        <taxon>Bacteria</taxon>
        <taxon>Bacillati</taxon>
        <taxon>Actinomycetota</taxon>
        <taxon>Actinomycetes</taxon>
        <taxon>Pseudonocardiales</taxon>
        <taxon>Pseudonocardiaceae</taxon>
        <taxon>Actinosynnema</taxon>
    </lineage>
</organism>
<protein>
    <submittedName>
        <fullName evidence="2">Uncharacterized protein</fullName>
    </submittedName>
</protein>
<keyword evidence="3" id="KW-1185">Reference proteome</keyword>